<dbReference type="GO" id="GO:0004674">
    <property type="term" value="F:protein serine/threonine kinase activity"/>
    <property type="evidence" value="ECO:0007669"/>
    <property type="project" value="UniProtKB-KW"/>
</dbReference>
<keyword evidence="8" id="KW-0963">Cytoplasm</keyword>
<evidence type="ECO:0000256" key="16">
    <source>
        <dbReference type="ARBA" id="ARBA00022777"/>
    </source>
</evidence>
<dbReference type="InterPro" id="IPR001478">
    <property type="entry name" value="PDZ"/>
</dbReference>
<dbReference type="Proteomes" id="UP000053105">
    <property type="component" value="Unassembled WGS sequence"/>
</dbReference>
<dbReference type="PROSITE" id="PS00478">
    <property type="entry name" value="LIM_DOMAIN_1"/>
    <property type="match status" value="1"/>
</dbReference>
<evidence type="ECO:0000256" key="4">
    <source>
        <dbReference type="ARBA" id="ARBA00005843"/>
    </source>
</evidence>
<dbReference type="GO" id="GO:0005737">
    <property type="term" value="C:cytoplasm"/>
    <property type="evidence" value="ECO:0007669"/>
    <property type="project" value="UniProtKB-SubCell"/>
</dbReference>
<feature type="domain" description="PDZ" evidence="32">
    <location>
        <begin position="531"/>
        <end position="572"/>
    </location>
</feature>
<evidence type="ECO:0000256" key="12">
    <source>
        <dbReference type="ARBA" id="ARBA00022679"/>
    </source>
</evidence>
<dbReference type="PROSITE" id="PS00118">
    <property type="entry name" value="PA2_HIS"/>
    <property type="match status" value="1"/>
</dbReference>
<keyword evidence="17" id="KW-0378">Hydrolase</keyword>
<dbReference type="GO" id="GO:0005634">
    <property type="term" value="C:nucleus"/>
    <property type="evidence" value="ECO:0007669"/>
    <property type="project" value="TreeGrafter"/>
</dbReference>
<dbReference type="GO" id="GO:0004623">
    <property type="term" value="F:phospholipase A2 activity"/>
    <property type="evidence" value="ECO:0007669"/>
    <property type="project" value="UniProtKB-EC"/>
</dbReference>
<evidence type="ECO:0000256" key="18">
    <source>
        <dbReference type="ARBA" id="ARBA00022833"/>
    </source>
</evidence>
<evidence type="ECO:0000256" key="15">
    <source>
        <dbReference type="ARBA" id="ARBA00022741"/>
    </source>
</evidence>
<dbReference type="PANTHER" id="PTHR46485">
    <property type="entry name" value="LIM DOMAIN KINASE 1"/>
    <property type="match status" value="1"/>
</dbReference>
<keyword evidence="16 33" id="KW-0418">Kinase</keyword>
<feature type="compositionally biased region" description="Basic and acidic residues" evidence="29">
    <location>
        <begin position="833"/>
        <end position="842"/>
    </location>
</feature>
<dbReference type="Pfam" id="PF07714">
    <property type="entry name" value="PK_Tyr_Ser-Thr"/>
    <property type="match status" value="1"/>
</dbReference>
<evidence type="ECO:0000256" key="6">
    <source>
        <dbReference type="ARBA" id="ARBA00013278"/>
    </source>
</evidence>
<comment type="cofactor">
    <cofactor evidence="1">
        <name>Ca(2+)</name>
        <dbReference type="ChEBI" id="CHEBI:29108"/>
    </cofactor>
</comment>
<dbReference type="InterPro" id="IPR033113">
    <property type="entry name" value="PLA2_histidine"/>
</dbReference>
<dbReference type="PROSITE" id="PS50106">
    <property type="entry name" value="PDZ"/>
    <property type="match status" value="1"/>
</dbReference>
<protein>
    <recommendedName>
        <fullName evidence="26">LIM domain kinase 1</fullName>
        <ecNumber evidence="5">2.7.11.1</ecNumber>
        <ecNumber evidence="6">3.1.1.4</ecNumber>
    </recommendedName>
    <alternativeName>
        <fullName evidence="25">Phosphatidylcholine 2-acylhydrolase</fullName>
    </alternativeName>
    <alternativeName>
        <fullName evidence="7">Phospholipase A2</fullName>
    </alternativeName>
</protein>
<dbReference type="PROSITE" id="PS00107">
    <property type="entry name" value="PROTEIN_KINASE_ATP"/>
    <property type="match status" value="1"/>
</dbReference>
<dbReference type="SUPFAM" id="SSF48619">
    <property type="entry name" value="Phospholipase A2, PLA2"/>
    <property type="match status" value="1"/>
</dbReference>
<dbReference type="OrthoDB" id="20134at2759"/>
<evidence type="ECO:0000256" key="28">
    <source>
        <dbReference type="PROSITE-ProRule" id="PRU10141"/>
    </source>
</evidence>
<name>A0A0M8ZTC7_9HYME</name>
<dbReference type="InterPro" id="IPR017441">
    <property type="entry name" value="Protein_kinase_ATP_BS"/>
</dbReference>
<keyword evidence="19" id="KW-0106">Calcium</keyword>
<evidence type="ECO:0000256" key="29">
    <source>
        <dbReference type="SAM" id="MobiDB-lite"/>
    </source>
</evidence>
<evidence type="ECO:0000256" key="13">
    <source>
        <dbReference type="ARBA" id="ARBA00022723"/>
    </source>
</evidence>
<dbReference type="InterPro" id="IPR000719">
    <property type="entry name" value="Prot_kinase_dom"/>
</dbReference>
<evidence type="ECO:0000259" key="31">
    <source>
        <dbReference type="PROSITE" id="PS50023"/>
    </source>
</evidence>
<feature type="region of interest" description="Disordered" evidence="29">
    <location>
        <begin position="1145"/>
        <end position="1193"/>
    </location>
</feature>
<feature type="domain" description="Protein kinase" evidence="30">
    <location>
        <begin position="674"/>
        <end position="946"/>
    </location>
</feature>
<evidence type="ECO:0000256" key="3">
    <source>
        <dbReference type="ARBA" id="ARBA00004613"/>
    </source>
</evidence>
<dbReference type="EC" id="3.1.1.4" evidence="6"/>
<reference evidence="33 34" key="1">
    <citation type="submission" date="2015-07" db="EMBL/GenBank/DDBJ databases">
        <title>The genome of Melipona quadrifasciata.</title>
        <authorList>
            <person name="Pan H."/>
            <person name="Kapheim K."/>
        </authorList>
    </citation>
    <scope>NUCLEOTIDE SEQUENCE [LARGE SCALE GENOMIC DNA]</scope>
    <source>
        <strain evidence="33">0111107301</strain>
        <tissue evidence="33">Whole body</tissue>
    </source>
</reference>
<evidence type="ECO:0000259" key="30">
    <source>
        <dbReference type="PROSITE" id="PS50011"/>
    </source>
</evidence>
<feature type="region of interest" description="Disordered" evidence="29">
    <location>
        <begin position="825"/>
        <end position="846"/>
    </location>
</feature>
<feature type="region of interest" description="Disordered" evidence="29">
    <location>
        <begin position="970"/>
        <end position="1079"/>
    </location>
</feature>
<dbReference type="GO" id="GO:0050482">
    <property type="term" value="P:arachidonate secretion"/>
    <property type="evidence" value="ECO:0007669"/>
    <property type="project" value="InterPro"/>
</dbReference>
<keyword evidence="22 27" id="KW-0440">LIM domain</keyword>
<evidence type="ECO:0000256" key="26">
    <source>
        <dbReference type="ARBA" id="ARBA00040667"/>
    </source>
</evidence>
<dbReference type="CDD" id="cd04704">
    <property type="entry name" value="PLA2_bee_venom_like"/>
    <property type="match status" value="1"/>
</dbReference>
<keyword evidence="21" id="KW-0442">Lipid degradation</keyword>
<dbReference type="GO" id="GO:0006644">
    <property type="term" value="P:phospholipid metabolic process"/>
    <property type="evidence" value="ECO:0007669"/>
    <property type="project" value="InterPro"/>
</dbReference>
<dbReference type="GO" id="GO:0016042">
    <property type="term" value="P:lipid catabolic process"/>
    <property type="evidence" value="ECO:0007669"/>
    <property type="project" value="UniProtKB-KW"/>
</dbReference>
<evidence type="ECO:0000256" key="10">
    <source>
        <dbReference type="ARBA" id="ARBA00022527"/>
    </source>
</evidence>
<keyword evidence="23" id="KW-0443">Lipid metabolism</keyword>
<dbReference type="SMART" id="SM00132">
    <property type="entry name" value="LIM"/>
    <property type="match status" value="2"/>
</dbReference>
<dbReference type="FunFam" id="1.20.90.10:FF:000002">
    <property type="entry name" value="Phospholipase A2 group III"/>
    <property type="match status" value="1"/>
</dbReference>
<organism evidence="33 34">
    <name type="scientific">Melipona quadrifasciata</name>
    <dbReference type="NCBI Taxonomy" id="166423"/>
    <lineage>
        <taxon>Eukaryota</taxon>
        <taxon>Metazoa</taxon>
        <taxon>Ecdysozoa</taxon>
        <taxon>Arthropoda</taxon>
        <taxon>Hexapoda</taxon>
        <taxon>Insecta</taxon>
        <taxon>Pterygota</taxon>
        <taxon>Neoptera</taxon>
        <taxon>Endopterygota</taxon>
        <taxon>Hymenoptera</taxon>
        <taxon>Apocrita</taxon>
        <taxon>Aculeata</taxon>
        <taxon>Apoidea</taxon>
        <taxon>Anthophila</taxon>
        <taxon>Apidae</taxon>
        <taxon>Melipona</taxon>
    </lineage>
</organism>
<gene>
    <name evidence="33" type="ORF">WN51_05130</name>
</gene>
<feature type="compositionally biased region" description="Basic and acidic residues" evidence="29">
    <location>
        <begin position="624"/>
        <end position="634"/>
    </location>
</feature>
<evidence type="ECO:0000256" key="21">
    <source>
        <dbReference type="ARBA" id="ARBA00022963"/>
    </source>
</evidence>
<proteinExistence type="inferred from homology"/>
<feature type="domain" description="LIM zinc-binding" evidence="31">
    <location>
        <begin position="315"/>
        <end position="374"/>
    </location>
</feature>
<keyword evidence="11" id="KW-0597">Phosphoprotein</keyword>
<dbReference type="PROSITE" id="PS50011">
    <property type="entry name" value="PROTEIN_KINASE_DOM"/>
    <property type="match status" value="1"/>
</dbReference>
<evidence type="ECO:0000256" key="20">
    <source>
        <dbReference type="ARBA" id="ARBA00022840"/>
    </source>
</evidence>
<feature type="compositionally biased region" description="Low complexity" evidence="29">
    <location>
        <begin position="1042"/>
        <end position="1058"/>
    </location>
</feature>
<dbReference type="PROSITE" id="PS50023">
    <property type="entry name" value="LIM_DOMAIN_2"/>
    <property type="match status" value="2"/>
</dbReference>
<dbReference type="SUPFAM" id="SSF57716">
    <property type="entry name" value="Glucocorticoid receptor-like (DNA-binding domain)"/>
    <property type="match status" value="2"/>
</dbReference>
<dbReference type="InterPro" id="IPR016090">
    <property type="entry name" value="PLA2-like_dom"/>
</dbReference>
<keyword evidence="14" id="KW-0677">Repeat</keyword>
<dbReference type="CDD" id="cd09365">
    <property type="entry name" value="LIM2_LIMK"/>
    <property type="match status" value="1"/>
</dbReference>
<evidence type="ECO:0000256" key="27">
    <source>
        <dbReference type="PROSITE-ProRule" id="PRU00125"/>
    </source>
</evidence>
<evidence type="ECO:0000256" key="22">
    <source>
        <dbReference type="ARBA" id="ARBA00023038"/>
    </source>
</evidence>
<dbReference type="InterPro" id="IPR050940">
    <property type="entry name" value="Actin_reg-Ser/Thr_kinase"/>
</dbReference>
<evidence type="ECO:0000256" key="23">
    <source>
        <dbReference type="ARBA" id="ARBA00023098"/>
    </source>
</evidence>
<evidence type="ECO:0000256" key="19">
    <source>
        <dbReference type="ARBA" id="ARBA00022837"/>
    </source>
</evidence>
<evidence type="ECO:0000256" key="14">
    <source>
        <dbReference type="ARBA" id="ARBA00022737"/>
    </source>
</evidence>
<evidence type="ECO:0000313" key="33">
    <source>
        <dbReference type="EMBL" id="KOX69576.1"/>
    </source>
</evidence>
<feature type="compositionally biased region" description="Basic and acidic residues" evidence="29">
    <location>
        <begin position="992"/>
        <end position="1018"/>
    </location>
</feature>
<evidence type="ECO:0000256" key="11">
    <source>
        <dbReference type="ARBA" id="ARBA00022553"/>
    </source>
</evidence>
<dbReference type="InterPro" id="IPR036444">
    <property type="entry name" value="PLipase_A2_dom_sf"/>
</dbReference>
<dbReference type="FunFam" id="2.10.110.10:FF:000082">
    <property type="entry name" value="LIM domain kinase 1"/>
    <property type="match status" value="1"/>
</dbReference>
<dbReference type="EC" id="2.7.11.1" evidence="5"/>
<dbReference type="InterPro" id="IPR011009">
    <property type="entry name" value="Kinase-like_dom_sf"/>
</dbReference>
<dbReference type="SUPFAM" id="SSF50156">
    <property type="entry name" value="PDZ domain-like"/>
    <property type="match status" value="1"/>
</dbReference>
<evidence type="ECO:0000256" key="8">
    <source>
        <dbReference type="ARBA" id="ARBA00022490"/>
    </source>
</evidence>
<feature type="domain" description="LIM zinc-binding" evidence="31">
    <location>
        <begin position="375"/>
        <end position="435"/>
    </location>
</feature>
<evidence type="ECO:0000256" key="5">
    <source>
        <dbReference type="ARBA" id="ARBA00012513"/>
    </source>
</evidence>
<keyword evidence="15 28" id="KW-0547">Nucleotide-binding</keyword>
<evidence type="ECO:0000259" key="32">
    <source>
        <dbReference type="PROSITE" id="PS50106"/>
    </source>
</evidence>
<keyword evidence="20 28" id="KW-0067">ATP-binding</keyword>
<evidence type="ECO:0000256" key="9">
    <source>
        <dbReference type="ARBA" id="ARBA00022525"/>
    </source>
</evidence>
<feature type="binding site" evidence="28">
    <location>
        <position position="703"/>
    </location>
    <ligand>
        <name>ATP</name>
        <dbReference type="ChEBI" id="CHEBI:30616"/>
    </ligand>
</feature>
<evidence type="ECO:0000256" key="2">
    <source>
        <dbReference type="ARBA" id="ARBA00004496"/>
    </source>
</evidence>
<evidence type="ECO:0000313" key="34">
    <source>
        <dbReference type="Proteomes" id="UP000053105"/>
    </source>
</evidence>
<evidence type="ECO:0000256" key="17">
    <source>
        <dbReference type="ARBA" id="ARBA00022801"/>
    </source>
</evidence>
<dbReference type="Pfam" id="PF05826">
    <property type="entry name" value="Phospholip_A2_2"/>
    <property type="match status" value="1"/>
</dbReference>
<accession>A0A0M8ZTC7</accession>
<dbReference type="FunFam" id="1.10.510.10:FF:000197">
    <property type="entry name" value="LIM domain kinase 2 isoform X1"/>
    <property type="match status" value="1"/>
</dbReference>
<dbReference type="PANTHER" id="PTHR46485:SF4">
    <property type="entry name" value="LIM DOMAIN KINASE 1"/>
    <property type="match status" value="1"/>
</dbReference>
<keyword evidence="13 27" id="KW-0479">Metal-binding</keyword>
<dbReference type="Gene3D" id="2.30.42.10">
    <property type="match status" value="1"/>
</dbReference>
<feature type="compositionally biased region" description="Low complexity" evidence="29">
    <location>
        <begin position="973"/>
        <end position="985"/>
    </location>
</feature>
<sequence>MQCHIQDAYLSERFARTFIAFWRLILLLFLDLFRDFDASEGRTAGEEPSERSDLCSLSTSNFKRTVVLGGSLEVILEKGEASLVMLAVVLLLIPTLWGDKTEASVLVADMTMSRMVEVNANAPFCALYTDRGVIQRMIFGADPKKVRQMSANLITDLVETCKASRNKGKNQPPGGGLIYPGTKWCGPGSLAKSYNDLGHHAAEDACCREHDHCPITVLPNECINGICNHSPYTRSHCDCDAKFRRCLQNLNTEVADTLGALFFNVVQVTCFKKRRPCSQWQSDISFPEDLPLTNGTVESANSKQNLGSGESGGTLICAGCLNAIDEDEFIQALNQEWHIDCFRCSACDIGLSTWYFEKDGLLFCKDDYWAAYGEACQGCGQIITGPVMLAGDHKFHPECFACNSCGAFIGDGESYALVERSKLYCGSCYKRQMQPINRTANCPFTRKPHSIRLVEIPPNTSDPEKQRGIKLTLDTTPSSQNCGALLRISELMRNVRGKISKLLASVMEVLFRLCCHFSNHRLNMPSDLISLHIGDRILEVNGTPVKDQPIENIENLIQYSDTVVQLTIEHDPDAVSRRLTYSSPSAAMLTSIASPRTSPENKERLFKRRDEGYISGTRSRQLRRTRDPMHKERSSSMSRLLDGSSTTNPTCDLSRTRSFRVEPKNQRIFRASDLVKGELLGTGFFGQVFKVTHRDTNEVMVLKELYRVDEEAQKNFLKEVAVLRSLHHNNVLRFIGVLYKDKKLHLVTEYIAGGTLRALLHDTNEILPWEQRTLFAKDIAAGMAYLHSMNIIHRDLNSHNCLVREDKTVVVADFGLARIIQNGNSPHNRKYSRHSDGEAKTSKKERKKRYTVVGNPYWMAPEMMKGNKYDEKVDIFSFGIVVCEIIGRVQADPDYLPRSSDFGLNQNVFKEKFCSNCPEMFYMIAFLCCDLNPDKRPPFEVMQLWLKALAKHLSVGAELPSDLEFDIRNYTGPSTSTSESTTPETLAPQLKPIKEGQVHQEKKRCSGCDDSTLEREETVPASNILQVPDVISPRGRYARQNSKTSESSGSSGRYSRQNSRSKEASIDKPDIVISPDSSGFTSCFPRQSVKSIESSAHFSNDKQDSYVKNEVESNLKRIPTIEKIRYVGRASPCFCETSKSSTGSYLRRTKISPTKETPKNAFSPQKNSQSEAGTSLRSKVSVMSGEVSEDEPGNNRVIRQESNVSDIGSILSRQGSLTVLDCTAKHKDKMYKDYSPFNTLQKEDLRKEASFRNNTALHYTDSLYSNSSLSKNDDFLSYSARNDINVDNKKDCTTPSQDCTNFETNDSKKPVIETTSMYDEKLPNSLTEYAGCYKNVDLCRHDSFGSDSAVGTMRSNFFADLDFVQLRDGRHTPERCCTPNRAASPIETINVLMPRTRYVFERDWATRTLFFTLHDLLKGGRTESHTSTTSVFGVYEEYRMFSLFVPFKRMIIILSLTVRSSDFFVVLGAENGADVINGEGKSFQSDDLLDLERYTKNTKRRYPHHQCPIPGSGDALFEEAPMLPVPLLKRRQDSGVKTQSRPMTENICSLILPRLGVFLVIFDGASFSVV</sequence>
<feature type="compositionally biased region" description="Polar residues" evidence="29">
    <location>
        <begin position="1151"/>
        <end position="1178"/>
    </location>
</feature>
<keyword evidence="9" id="KW-0964">Secreted</keyword>
<evidence type="ECO:0000256" key="25">
    <source>
        <dbReference type="ARBA" id="ARBA00029903"/>
    </source>
</evidence>
<evidence type="ECO:0000256" key="7">
    <source>
        <dbReference type="ARBA" id="ARBA00021721"/>
    </source>
</evidence>
<keyword evidence="12" id="KW-0808">Transferase</keyword>
<dbReference type="GO" id="GO:0005524">
    <property type="term" value="F:ATP binding"/>
    <property type="evidence" value="ECO:0007669"/>
    <property type="project" value="UniProtKB-UniRule"/>
</dbReference>
<dbReference type="EMBL" id="KQ435885">
    <property type="protein sequence ID" value="KOX69576.1"/>
    <property type="molecule type" value="Genomic_DNA"/>
</dbReference>
<keyword evidence="34" id="KW-1185">Reference proteome</keyword>
<dbReference type="InterPro" id="IPR036034">
    <property type="entry name" value="PDZ_sf"/>
</dbReference>
<comment type="similarity">
    <text evidence="4">Belongs to the protein kinase superfamily. TKL Ser/Thr protein kinase family.</text>
</comment>
<feature type="compositionally biased region" description="Low complexity" evidence="29">
    <location>
        <begin position="635"/>
        <end position="645"/>
    </location>
</feature>
<comment type="subcellular location">
    <subcellularLocation>
        <location evidence="2">Cytoplasm</location>
    </subcellularLocation>
    <subcellularLocation>
        <location evidence="3">Secreted</location>
    </subcellularLocation>
</comment>
<dbReference type="Pfam" id="PF00412">
    <property type="entry name" value="LIM"/>
    <property type="match status" value="2"/>
</dbReference>
<dbReference type="Gene3D" id="2.10.110.10">
    <property type="entry name" value="Cysteine Rich Protein"/>
    <property type="match status" value="2"/>
</dbReference>
<dbReference type="STRING" id="166423.A0A0M8ZTC7"/>
<dbReference type="GO" id="GO:0005576">
    <property type="term" value="C:extracellular region"/>
    <property type="evidence" value="ECO:0007669"/>
    <property type="project" value="UniProtKB-SubCell"/>
</dbReference>
<dbReference type="SUPFAM" id="SSF56112">
    <property type="entry name" value="Protein kinase-like (PK-like)"/>
    <property type="match status" value="1"/>
</dbReference>
<feature type="compositionally biased region" description="Basic and acidic residues" evidence="29">
    <location>
        <begin position="1060"/>
        <end position="1070"/>
    </location>
</feature>
<dbReference type="FunFam" id="3.30.200.20:FF:000038">
    <property type="entry name" value="LIM domain kinase 2"/>
    <property type="match status" value="1"/>
</dbReference>
<dbReference type="InterPro" id="IPR001245">
    <property type="entry name" value="Ser-Thr/Tyr_kinase_cat_dom"/>
</dbReference>
<dbReference type="Gene3D" id="1.20.90.10">
    <property type="entry name" value="Phospholipase A2 domain"/>
    <property type="match status" value="1"/>
</dbReference>
<dbReference type="Gene3D" id="1.10.510.10">
    <property type="entry name" value="Transferase(Phosphotransferase) domain 1"/>
    <property type="match status" value="1"/>
</dbReference>
<dbReference type="Gene3D" id="3.30.200.20">
    <property type="entry name" value="Phosphorylase Kinase, domain 1"/>
    <property type="match status" value="1"/>
</dbReference>
<evidence type="ECO:0000256" key="24">
    <source>
        <dbReference type="ARBA" id="ARBA00023157"/>
    </source>
</evidence>
<dbReference type="GO" id="GO:0030036">
    <property type="term" value="P:actin cytoskeleton organization"/>
    <property type="evidence" value="ECO:0007669"/>
    <property type="project" value="TreeGrafter"/>
</dbReference>
<feature type="region of interest" description="Disordered" evidence="29">
    <location>
        <begin position="616"/>
        <end position="654"/>
    </location>
</feature>
<keyword evidence="24" id="KW-1015">Disulfide bond</keyword>
<dbReference type="GO" id="GO:0046872">
    <property type="term" value="F:metal ion binding"/>
    <property type="evidence" value="ECO:0007669"/>
    <property type="project" value="UniProtKB-KW"/>
</dbReference>
<keyword evidence="18 27" id="KW-0862">Zinc</keyword>
<evidence type="ECO:0000256" key="1">
    <source>
        <dbReference type="ARBA" id="ARBA00001913"/>
    </source>
</evidence>
<dbReference type="FunFam" id="2.10.110.10:FF:000038">
    <property type="entry name" value="LIM domain kinase 2"/>
    <property type="match status" value="1"/>
</dbReference>
<dbReference type="InterPro" id="IPR001781">
    <property type="entry name" value="Znf_LIM"/>
</dbReference>
<keyword evidence="10" id="KW-0723">Serine/threonine-protein kinase</keyword>